<evidence type="ECO:0000256" key="4">
    <source>
        <dbReference type="PIRNR" id="PIRNR006078"/>
    </source>
</evidence>
<dbReference type="GO" id="GO:0031388">
    <property type="term" value="P:organic acid phosphorylation"/>
    <property type="evidence" value="ECO:0007669"/>
    <property type="project" value="UniProtKB-UniRule"/>
</dbReference>
<accession>A0A0C2VHX7</accession>
<evidence type="ECO:0008006" key="7">
    <source>
        <dbReference type="Google" id="ProtNLM"/>
    </source>
</evidence>
<dbReference type="PATRIC" id="fig|889306.3.peg.1564"/>
<dbReference type="STRING" id="889306.KP78_15550"/>
<comment type="caution">
    <text evidence="5">The sequence shown here is derived from an EMBL/GenBank/DDBJ whole genome shotgun (WGS) entry which is preliminary data.</text>
</comment>
<dbReference type="InterPro" id="IPR004381">
    <property type="entry name" value="Glycerate_kinase"/>
</dbReference>
<sequence>MKVIMIPSGFKECLDAEEVACAMGEGAKRFDPFIKTEMIPMIDGGEGFTKAIVKIKKGELIYKDVTGPVGERINSYYGIFAEGHTRTAVIEMAAVAGLKLVPRHQRNPLKTTTYGVGELILDALNVGVDKIIIGCGDSGTSDGGAGMAEALGVRFLDDQQHVVKVRCGENLVKAATIDLTHLDKRLCDVSIDVACNWKNVLCGERGVARVFGPQKGASAEQVDRLSMALEHYADLIEKSTAMDIRHSPGSGASGGLGAGLLAFTGAKLHPRFDLIMDFIQIEEKIASADLVITAEGSLDFQTPDGKIPCEVARIAKKYGIPVIAITGTIGRGAALNYDRGIDAYVSIIQKPVTLEKAMFKAPQWIEESVESILRQITIGLKMADQKNAGERIVSYGKESRPI</sequence>
<keyword evidence="6" id="KW-1185">Reference proteome</keyword>
<proteinExistence type="inferred from homology"/>
<dbReference type="Gene3D" id="3.40.50.10350">
    <property type="entry name" value="Glycerate kinase, domain 1"/>
    <property type="match status" value="1"/>
</dbReference>
<name>A0A0C2VHX7_9BACL</name>
<evidence type="ECO:0000256" key="1">
    <source>
        <dbReference type="ARBA" id="ARBA00006284"/>
    </source>
</evidence>
<dbReference type="Gene3D" id="3.90.1510.10">
    <property type="entry name" value="Glycerate kinase, domain 2"/>
    <property type="match status" value="1"/>
</dbReference>
<evidence type="ECO:0000256" key="3">
    <source>
        <dbReference type="ARBA" id="ARBA00022777"/>
    </source>
</evidence>
<comment type="similarity">
    <text evidence="1 4">Belongs to the glycerate kinase type-1 family.</text>
</comment>
<dbReference type="Proteomes" id="UP000031938">
    <property type="component" value="Unassembled WGS sequence"/>
</dbReference>
<keyword evidence="3 4" id="KW-0418">Kinase</keyword>
<protein>
    <recommendedName>
        <fullName evidence="7">Glycerate kinase</fullName>
    </recommendedName>
</protein>
<dbReference type="InterPro" id="IPR018193">
    <property type="entry name" value="Glyc_kinase_flavodox-like_fold"/>
</dbReference>
<dbReference type="InterPro" id="IPR018197">
    <property type="entry name" value="Glycerate_kinase_RE-like"/>
</dbReference>
<evidence type="ECO:0000256" key="2">
    <source>
        <dbReference type="ARBA" id="ARBA00022679"/>
    </source>
</evidence>
<keyword evidence="2 4" id="KW-0808">Transferase</keyword>
<reference evidence="5 6" key="1">
    <citation type="submission" date="2015-01" db="EMBL/GenBank/DDBJ databases">
        <title>Genome sequencing of Jeotgalibacillus soli.</title>
        <authorList>
            <person name="Goh K.M."/>
            <person name="Chan K.-G."/>
            <person name="Yaakop A.S."/>
            <person name="Ee R."/>
            <person name="Gan H.M."/>
            <person name="Chan C.S."/>
        </authorList>
    </citation>
    <scope>NUCLEOTIDE SEQUENCE [LARGE SCALE GENOMIC DNA]</scope>
    <source>
        <strain evidence="5 6">P9</strain>
    </source>
</reference>
<dbReference type="EMBL" id="JXRP01000012">
    <property type="protein sequence ID" value="KIL48472.1"/>
    <property type="molecule type" value="Genomic_DNA"/>
</dbReference>
<dbReference type="PIRSF" id="PIRSF006078">
    <property type="entry name" value="GlxK"/>
    <property type="match status" value="1"/>
</dbReference>
<dbReference type="SUPFAM" id="SSF110738">
    <property type="entry name" value="Glycerate kinase I"/>
    <property type="match status" value="1"/>
</dbReference>
<evidence type="ECO:0000313" key="6">
    <source>
        <dbReference type="Proteomes" id="UP000031938"/>
    </source>
</evidence>
<evidence type="ECO:0000313" key="5">
    <source>
        <dbReference type="EMBL" id="KIL48472.1"/>
    </source>
</evidence>
<dbReference type="OrthoDB" id="9774290at2"/>
<dbReference type="PANTHER" id="PTHR21599:SF0">
    <property type="entry name" value="GLYCERATE KINASE"/>
    <property type="match status" value="1"/>
</dbReference>
<dbReference type="GO" id="GO:0008887">
    <property type="term" value="F:glycerate kinase activity"/>
    <property type="evidence" value="ECO:0007669"/>
    <property type="project" value="UniProtKB-UniRule"/>
</dbReference>
<gene>
    <name evidence="5" type="ORF">KP78_15550</name>
</gene>
<dbReference type="InterPro" id="IPR036129">
    <property type="entry name" value="Glycerate_kinase_sf"/>
</dbReference>
<dbReference type="AlphaFoldDB" id="A0A0C2VHX7"/>
<dbReference type="PANTHER" id="PTHR21599">
    <property type="entry name" value="GLYCERATE KINASE"/>
    <property type="match status" value="1"/>
</dbReference>
<dbReference type="NCBIfam" id="TIGR00045">
    <property type="entry name" value="glycerate kinase"/>
    <property type="match status" value="1"/>
</dbReference>
<dbReference type="RefSeq" id="WP_041087690.1">
    <property type="nucleotide sequence ID" value="NZ_JXRP01000012.1"/>
</dbReference>
<organism evidence="5 6">
    <name type="scientific">Jeotgalibacillus soli</name>
    <dbReference type="NCBI Taxonomy" id="889306"/>
    <lineage>
        <taxon>Bacteria</taxon>
        <taxon>Bacillati</taxon>
        <taxon>Bacillota</taxon>
        <taxon>Bacilli</taxon>
        <taxon>Bacillales</taxon>
        <taxon>Caryophanaceae</taxon>
        <taxon>Jeotgalibacillus</taxon>
    </lineage>
</organism>
<dbReference type="Pfam" id="PF02595">
    <property type="entry name" value="Gly_kinase"/>
    <property type="match status" value="1"/>
</dbReference>